<gene>
    <name evidence="1" type="ORF">KUF71_008285</name>
</gene>
<dbReference type="GO" id="GO:0016853">
    <property type="term" value="F:isomerase activity"/>
    <property type="evidence" value="ECO:0007669"/>
    <property type="project" value="UniProtKB-KW"/>
</dbReference>
<evidence type="ECO:0000313" key="1">
    <source>
        <dbReference type="EMBL" id="KAK3919136.1"/>
    </source>
</evidence>
<accession>A0AAE1HD14</accession>
<dbReference type="AlphaFoldDB" id="A0AAE1HD14"/>
<dbReference type="EMBL" id="JAHWGI010000970">
    <property type="protein sequence ID" value="KAK3919136.1"/>
    <property type="molecule type" value="Genomic_DNA"/>
</dbReference>
<protein>
    <submittedName>
        <fullName evidence="1">Ribose-5-phosphate isomerase A</fullName>
    </submittedName>
</protein>
<dbReference type="Proteomes" id="UP001219518">
    <property type="component" value="Unassembled WGS sequence"/>
</dbReference>
<comment type="caution">
    <text evidence="1">The sequence shown here is derived from an EMBL/GenBank/DDBJ whole genome shotgun (WGS) entry which is preliminary data.</text>
</comment>
<evidence type="ECO:0000313" key="2">
    <source>
        <dbReference type="Proteomes" id="UP001219518"/>
    </source>
</evidence>
<reference evidence="1" key="2">
    <citation type="journal article" date="2023" name="BMC Genomics">
        <title>Pest status, molecular evolution, and epigenetic factors derived from the genome assembly of Frankliniella fusca, a thysanopteran phytovirus vector.</title>
        <authorList>
            <person name="Catto M.A."/>
            <person name="Labadie P.E."/>
            <person name="Jacobson A.L."/>
            <person name="Kennedy G.G."/>
            <person name="Srinivasan R."/>
            <person name="Hunt B.G."/>
        </authorList>
    </citation>
    <scope>NUCLEOTIDE SEQUENCE</scope>
    <source>
        <strain evidence="1">PL_HMW_Pooled</strain>
    </source>
</reference>
<organism evidence="1 2">
    <name type="scientific">Frankliniella fusca</name>
    <dbReference type="NCBI Taxonomy" id="407009"/>
    <lineage>
        <taxon>Eukaryota</taxon>
        <taxon>Metazoa</taxon>
        <taxon>Ecdysozoa</taxon>
        <taxon>Arthropoda</taxon>
        <taxon>Hexapoda</taxon>
        <taxon>Insecta</taxon>
        <taxon>Pterygota</taxon>
        <taxon>Neoptera</taxon>
        <taxon>Paraneoptera</taxon>
        <taxon>Thysanoptera</taxon>
        <taxon>Terebrantia</taxon>
        <taxon>Thripoidea</taxon>
        <taxon>Thripidae</taxon>
        <taxon>Frankliniella</taxon>
    </lineage>
</organism>
<keyword evidence="2" id="KW-1185">Reference proteome</keyword>
<keyword evidence="1" id="KW-0413">Isomerase</keyword>
<name>A0AAE1HD14_9NEOP</name>
<proteinExistence type="predicted"/>
<reference evidence="1" key="1">
    <citation type="submission" date="2021-07" db="EMBL/GenBank/DDBJ databases">
        <authorList>
            <person name="Catto M.A."/>
            <person name="Jacobson A."/>
            <person name="Kennedy G."/>
            <person name="Labadie P."/>
            <person name="Hunt B.G."/>
            <person name="Srinivasan R."/>
        </authorList>
    </citation>
    <scope>NUCLEOTIDE SEQUENCE</scope>
    <source>
        <strain evidence="1">PL_HMW_Pooled</strain>
        <tissue evidence="1">Head</tissue>
    </source>
</reference>
<sequence length="96" mass="10978">MNEAGKEGLSIYNGFKESLITTTLDDAGNIVKTDLSENYDAVVAEFGRYVAARKSHTSIRSAFRKRKQRPGEPFENWYTDLKIMIKDCEFYNITDS</sequence>